<feature type="region of interest" description="Disordered" evidence="1">
    <location>
        <begin position="94"/>
        <end position="150"/>
    </location>
</feature>
<dbReference type="Proteomes" id="UP001383192">
    <property type="component" value="Unassembled WGS sequence"/>
</dbReference>
<name>A0AAW0E6L3_9AGAR</name>
<evidence type="ECO:0000313" key="3">
    <source>
        <dbReference type="EMBL" id="KAK7060948.1"/>
    </source>
</evidence>
<feature type="compositionally biased region" description="Low complexity" evidence="1">
    <location>
        <begin position="100"/>
        <end position="150"/>
    </location>
</feature>
<protein>
    <submittedName>
        <fullName evidence="3">Uncharacterized protein</fullName>
    </submittedName>
</protein>
<evidence type="ECO:0000256" key="2">
    <source>
        <dbReference type="SAM" id="Phobius"/>
    </source>
</evidence>
<feature type="region of interest" description="Disordered" evidence="1">
    <location>
        <begin position="248"/>
        <end position="353"/>
    </location>
</feature>
<sequence length="353" mass="37499">MTGTEISVYCIVPAAKQGFTTRYALTFLLDKEPDGGQWPQPQDPIDTSKTNYNVLVYHKAGLARNMEHQLWVRAENDEADSIIIFDYAKIVTGDGDEPTSTDVQPTLTPTTTVSPTSTSKTTTSSTSSSTIITTPASTRSTTSATGSSSVTTLSSTLSSSSINPSLSLPSNSNPSSGTSAAVSISLITSFFPSSSLASPVPSENIRQETSKRPSLVVILVAVFASLVSVTTCILAAIIYRIRRRRAAERSVNGEAPSTLQSTGTVSDQTTDDQDSTSLTPLRRRERGRARESKEPSFVPESEENLTTDAESSSRPSGPGGDSSAEIDFSAIPEEHEPDVPPPPYPGLDSDSDH</sequence>
<gene>
    <name evidence="3" type="ORF">VNI00_000683</name>
</gene>
<keyword evidence="2" id="KW-0472">Membrane</keyword>
<keyword evidence="2" id="KW-0812">Transmembrane</keyword>
<proteinExistence type="predicted"/>
<dbReference type="AlphaFoldDB" id="A0AAW0E6L3"/>
<accession>A0AAW0E6L3</accession>
<reference evidence="3 4" key="1">
    <citation type="submission" date="2024-01" db="EMBL/GenBank/DDBJ databases">
        <title>A draft genome for a cacao thread blight-causing isolate of Paramarasmius palmivorus.</title>
        <authorList>
            <person name="Baruah I.K."/>
            <person name="Bukari Y."/>
            <person name="Amoako-Attah I."/>
            <person name="Meinhardt L.W."/>
            <person name="Bailey B.A."/>
            <person name="Cohen S.P."/>
        </authorList>
    </citation>
    <scope>NUCLEOTIDE SEQUENCE [LARGE SCALE GENOMIC DNA]</scope>
    <source>
        <strain evidence="3 4">GH-12</strain>
    </source>
</reference>
<dbReference type="EMBL" id="JAYKXP010000002">
    <property type="protein sequence ID" value="KAK7060948.1"/>
    <property type="molecule type" value="Genomic_DNA"/>
</dbReference>
<comment type="caution">
    <text evidence="3">The sequence shown here is derived from an EMBL/GenBank/DDBJ whole genome shotgun (WGS) entry which is preliminary data.</text>
</comment>
<feature type="transmembrane region" description="Helical" evidence="2">
    <location>
        <begin position="215"/>
        <end position="239"/>
    </location>
</feature>
<evidence type="ECO:0000256" key="1">
    <source>
        <dbReference type="SAM" id="MobiDB-lite"/>
    </source>
</evidence>
<keyword evidence="4" id="KW-1185">Reference proteome</keyword>
<keyword evidence="2" id="KW-1133">Transmembrane helix</keyword>
<organism evidence="3 4">
    <name type="scientific">Paramarasmius palmivorus</name>
    <dbReference type="NCBI Taxonomy" id="297713"/>
    <lineage>
        <taxon>Eukaryota</taxon>
        <taxon>Fungi</taxon>
        <taxon>Dikarya</taxon>
        <taxon>Basidiomycota</taxon>
        <taxon>Agaricomycotina</taxon>
        <taxon>Agaricomycetes</taxon>
        <taxon>Agaricomycetidae</taxon>
        <taxon>Agaricales</taxon>
        <taxon>Marasmiineae</taxon>
        <taxon>Marasmiaceae</taxon>
        <taxon>Paramarasmius</taxon>
    </lineage>
</organism>
<evidence type="ECO:0000313" key="4">
    <source>
        <dbReference type="Proteomes" id="UP001383192"/>
    </source>
</evidence>